<dbReference type="EMBL" id="JACCBT010000001">
    <property type="protein sequence ID" value="NYE14782.1"/>
    <property type="molecule type" value="Genomic_DNA"/>
</dbReference>
<feature type="compositionally biased region" description="Basic and acidic residues" evidence="1">
    <location>
        <begin position="19"/>
        <end position="30"/>
    </location>
</feature>
<feature type="region of interest" description="Disordered" evidence="1">
    <location>
        <begin position="19"/>
        <end position="39"/>
    </location>
</feature>
<evidence type="ECO:0000256" key="1">
    <source>
        <dbReference type="SAM" id="MobiDB-lite"/>
    </source>
</evidence>
<evidence type="ECO:0000313" key="2">
    <source>
        <dbReference type="EMBL" id="NYE14782.1"/>
    </source>
</evidence>
<comment type="caution">
    <text evidence="2">The sequence shown here is derived from an EMBL/GenBank/DDBJ whole genome shotgun (WGS) entry which is preliminary data.</text>
</comment>
<sequence length="39" mass="4370">MTGGAAPRIRIPKFIWGHRVDPVKSERQNHDQTATSAHC</sequence>
<accession>A0A7Y9KD74</accession>
<proteinExistence type="predicted"/>
<protein>
    <submittedName>
        <fullName evidence="2">Uncharacterized protein</fullName>
    </submittedName>
</protein>
<organism evidence="2 3">
    <name type="scientific">Actinomadura citrea</name>
    <dbReference type="NCBI Taxonomy" id="46158"/>
    <lineage>
        <taxon>Bacteria</taxon>
        <taxon>Bacillati</taxon>
        <taxon>Actinomycetota</taxon>
        <taxon>Actinomycetes</taxon>
        <taxon>Streptosporangiales</taxon>
        <taxon>Thermomonosporaceae</taxon>
        <taxon>Actinomadura</taxon>
    </lineage>
</organism>
<reference evidence="2 3" key="1">
    <citation type="submission" date="2020-07" db="EMBL/GenBank/DDBJ databases">
        <title>Sequencing the genomes of 1000 actinobacteria strains.</title>
        <authorList>
            <person name="Klenk H.-P."/>
        </authorList>
    </citation>
    <scope>NUCLEOTIDE SEQUENCE [LARGE SCALE GENOMIC DNA]</scope>
    <source>
        <strain evidence="2 3">DSM 43461</strain>
    </source>
</reference>
<name>A0A7Y9KD74_9ACTN</name>
<dbReference type="AlphaFoldDB" id="A0A7Y9KD74"/>
<keyword evidence="3" id="KW-1185">Reference proteome</keyword>
<dbReference type="Proteomes" id="UP000591272">
    <property type="component" value="Unassembled WGS sequence"/>
</dbReference>
<evidence type="ECO:0000313" key="3">
    <source>
        <dbReference type="Proteomes" id="UP000591272"/>
    </source>
</evidence>
<gene>
    <name evidence="2" type="ORF">BJ999_005078</name>
</gene>